<dbReference type="RefSeq" id="WP_073375874.1">
    <property type="nucleotide sequence ID" value="NZ_FQXS01000011.1"/>
</dbReference>
<comment type="subcellular location">
    <subcellularLocation>
        <location evidence="1">Cell membrane</location>
        <topology evidence="1">Multi-pass membrane protein</topology>
    </subcellularLocation>
</comment>
<dbReference type="HAMAP" id="MF_00190">
    <property type="entry name" value="Cardiolipin_synth_ClsA"/>
    <property type="match status" value="1"/>
</dbReference>
<feature type="transmembrane region" description="Helical" evidence="13">
    <location>
        <begin position="42"/>
        <end position="63"/>
    </location>
</feature>
<evidence type="ECO:0000256" key="5">
    <source>
        <dbReference type="ARBA" id="ARBA00022692"/>
    </source>
</evidence>
<keyword evidence="16" id="KW-1185">Reference proteome</keyword>
<dbReference type="EMBL" id="FQXS01000011">
    <property type="protein sequence ID" value="SHH83558.1"/>
    <property type="molecule type" value="Genomic_DNA"/>
</dbReference>
<dbReference type="SUPFAM" id="SSF56024">
    <property type="entry name" value="Phospholipase D/nuclease"/>
    <property type="match status" value="2"/>
</dbReference>
<name>A0A1M5W7Z9_9BACT</name>
<evidence type="ECO:0000256" key="12">
    <source>
        <dbReference type="NCBIfam" id="TIGR04265"/>
    </source>
</evidence>
<dbReference type="InterPro" id="IPR030840">
    <property type="entry name" value="CL_synthase_A"/>
</dbReference>
<dbReference type="InterPro" id="IPR027379">
    <property type="entry name" value="CLS_N"/>
</dbReference>
<evidence type="ECO:0000256" key="4">
    <source>
        <dbReference type="ARBA" id="ARBA00022679"/>
    </source>
</evidence>
<evidence type="ECO:0000256" key="11">
    <source>
        <dbReference type="ARBA" id="ARBA00023264"/>
    </source>
</evidence>
<evidence type="ECO:0000256" key="6">
    <source>
        <dbReference type="ARBA" id="ARBA00022737"/>
    </source>
</evidence>
<keyword evidence="7 13" id="KW-1133">Transmembrane helix</keyword>
<dbReference type="EC" id="2.7.8.-" evidence="12"/>
<dbReference type="OrthoDB" id="9762009at2"/>
<keyword evidence="10" id="KW-0594">Phospholipid biosynthesis</keyword>
<dbReference type="Pfam" id="PF13091">
    <property type="entry name" value="PLDc_2"/>
    <property type="match status" value="2"/>
</dbReference>
<dbReference type="PANTHER" id="PTHR21248">
    <property type="entry name" value="CARDIOLIPIN SYNTHASE"/>
    <property type="match status" value="1"/>
</dbReference>
<keyword evidence="2" id="KW-1003">Cell membrane</keyword>
<evidence type="ECO:0000256" key="3">
    <source>
        <dbReference type="ARBA" id="ARBA00022516"/>
    </source>
</evidence>
<feature type="domain" description="PLD phosphodiesterase" evidence="14">
    <location>
        <begin position="224"/>
        <end position="251"/>
    </location>
</feature>
<keyword evidence="5 13" id="KW-0812">Transmembrane</keyword>
<dbReference type="STRING" id="1121409.SAMN02745124_02135"/>
<feature type="transmembrane region" description="Helical" evidence="13">
    <location>
        <begin position="12"/>
        <end position="30"/>
    </location>
</feature>
<evidence type="ECO:0000313" key="16">
    <source>
        <dbReference type="Proteomes" id="UP000184139"/>
    </source>
</evidence>
<evidence type="ECO:0000256" key="13">
    <source>
        <dbReference type="SAM" id="Phobius"/>
    </source>
</evidence>
<dbReference type="Pfam" id="PF13396">
    <property type="entry name" value="PLDc_N"/>
    <property type="match status" value="1"/>
</dbReference>
<dbReference type="PROSITE" id="PS50035">
    <property type="entry name" value="PLD"/>
    <property type="match status" value="2"/>
</dbReference>
<keyword evidence="4" id="KW-0808">Transferase</keyword>
<keyword evidence="8" id="KW-0443">Lipid metabolism</keyword>
<evidence type="ECO:0000259" key="14">
    <source>
        <dbReference type="PROSITE" id="PS50035"/>
    </source>
</evidence>
<feature type="domain" description="PLD phosphodiesterase" evidence="14">
    <location>
        <begin position="414"/>
        <end position="441"/>
    </location>
</feature>
<dbReference type="Gene3D" id="3.30.870.10">
    <property type="entry name" value="Endonuclease Chain A"/>
    <property type="match status" value="2"/>
</dbReference>
<dbReference type="InterPro" id="IPR025202">
    <property type="entry name" value="PLD-like_dom"/>
</dbReference>
<evidence type="ECO:0000256" key="1">
    <source>
        <dbReference type="ARBA" id="ARBA00004651"/>
    </source>
</evidence>
<keyword evidence="11" id="KW-1208">Phospholipid metabolism</keyword>
<dbReference type="GO" id="GO:0005886">
    <property type="term" value="C:plasma membrane"/>
    <property type="evidence" value="ECO:0007669"/>
    <property type="project" value="UniProtKB-SubCell"/>
</dbReference>
<accession>A0A1M5W7Z9</accession>
<evidence type="ECO:0000256" key="9">
    <source>
        <dbReference type="ARBA" id="ARBA00023136"/>
    </source>
</evidence>
<evidence type="ECO:0000256" key="2">
    <source>
        <dbReference type="ARBA" id="ARBA00022475"/>
    </source>
</evidence>
<keyword evidence="3" id="KW-0444">Lipid biosynthesis</keyword>
<reference evidence="15 16" key="1">
    <citation type="submission" date="2016-11" db="EMBL/GenBank/DDBJ databases">
        <authorList>
            <person name="Jaros S."/>
            <person name="Januszkiewicz K."/>
            <person name="Wedrychowicz H."/>
        </authorList>
    </citation>
    <scope>NUCLEOTIDE SEQUENCE [LARGE SCALE GENOMIC DNA]</scope>
    <source>
        <strain evidence="15 16">DSM 9705</strain>
    </source>
</reference>
<dbReference type="AlphaFoldDB" id="A0A1M5W7Z9"/>
<keyword evidence="6" id="KW-0677">Repeat</keyword>
<dbReference type="PANTHER" id="PTHR21248:SF22">
    <property type="entry name" value="PHOSPHOLIPASE D"/>
    <property type="match status" value="1"/>
</dbReference>
<dbReference type="SMART" id="SM00155">
    <property type="entry name" value="PLDc"/>
    <property type="match status" value="2"/>
</dbReference>
<dbReference type="NCBIfam" id="TIGR04265">
    <property type="entry name" value="bac_cardiolipin"/>
    <property type="match status" value="1"/>
</dbReference>
<protein>
    <recommendedName>
        <fullName evidence="12">Cardiolipin synthase</fullName>
        <ecNumber evidence="12">2.7.8.-</ecNumber>
    </recommendedName>
</protein>
<dbReference type="CDD" id="cd09158">
    <property type="entry name" value="PLDc_EcCLS_like_2"/>
    <property type="match status" value="1"/>
</dbReference>
<organism evidence="15 16">
    <name type="scientific">Desulfofustis glycolicus DSM 9705</name>
    <dbReference type="NCBI Taxonomy" id="1121409"/>
    <lineage>
        <taxon>Bacteria</taxon>
        <taxon>Pseudomonadati</taxon>
        <taxon>Thermodesulfobacteriota</taxon>
        <taxon>Desulfobulbia</taxon>
        <taxon>Desulfobulbales</taxon>
        <taxon>Desulfocapsaceae</taxon>
        <taxon>Desulfofustis</taxon>
    </lineage>
</organism>
<evidence type="ECO:0000256" key="8">
    <source>
        <dbReference type="ARBA" id="ARBA00023098"/>
    </source>
</evidence>
<evidence type="ECO:0000256" key="10">
    <source>
        <dbReference type="ARBA" id="ARBA00023209"/>
    </source>
</evidence>
<dbReference type="GO" id="GO:0032049">
    <property type="term" value="P:cardiolipin biosynthetic process"/>
    <property type="evidence" value="ECO:0007669"/>
    <property type="project" value="UniProtKB-UniRule"/>
</dbReference>
<keyword evidence="9 13" id="KW-0472">Membrane</keyword>
<proteinExistence type="inferred from homology"/>
<dbReference type="Proteomes" id="UP000184139">
    <property type="component" value="Unassembled WGS sequence"/>
</dbReference>
<evidence type="ECO:0000313" key="15">
    <source>
        <dbReference type="EMBL" id="SHH83558.1"/>
    </source>
</evidence>
<gene>
    <name evidence="15" type="ORF">SAMN02745124_02135</name>
</gene>
<dbReference type="InterPro" id="IPR001736">
    <property type="entry name" value="PLipase_D/transphosphatidylase"/>
</dbReference>
<dbReference type="InterPro" id="IPR022924">
    <property type="entry name" value="Cardiolipin_synthase"/>
</dbReference>
<sequence length="501" mass="56230">MGAEEYNEMSTIMPTLILLADLTIRIGLSFRVIMRKRPHGVTIAWLIIILLIPLLGALLYLLVGENRISDKRIARTRANQDHYQHWLNSLRERAPINWQDMADTCLPLHRQAETLIGIPAMTGNSLQVYETADETIEAILADIDQASSTCHLQFYIWQEGGRVTAVEESLLAATRRGVICRILVDSIGSSDFLKSRRCRELREAGIRIRESLPAGLIKALFARIDIRNHRKIVVIDGEIAYSGSTNMVDPRYFKQDSGVGQWIDVMVRITGPVVESLAGTFISDWILETDDQQLDISDLTAGKTAANNRTDVHRVKPTGSTAVQLVPSGPGLVPEAIHSLLLTTIYSARRELVLTTPYFVPDEPLLTALKAAAQRGVSVTIILPQRNDSRLVHYASHAHFQELTESGVQIFLFHGGLLHAKTITVDREFALFGSVNLDMRSFWLNFEATLFIYDRDFAAKIHAIQERYEQLSTAIDHQELVQRPVIKRFKENVALLIGPLL</sequence>
<evidence type="ECO:0000256" key="7">
    <source>
        <dbReference type="ARBA" id="ARBA00022989"/>
    </source>
</evidence>
<dbReference type="GO" id="GO:0008808">
    <property type="term" value="F:cardiolipin synthase activity"/>
    <property type="evidence" value="ECO:0007669"/>
    <property type="project" value="UniProtKB-UniRule"/>
</dbReference>